<evidence type="ECO:0000256" key="7">
    <source>
        <dbReference type="ARBA" id="ARBA00022723"/>
    </source>
</evidence>
<keyword evidence="9" id="KW-0862">Zinc</keyword>
<dbReference type="InterPro" id="IPR057246">
    <property type="entry name" value="CARBOXYPEPT_ZN_1"/>
</dbReference>
<dbReference type="Proteomes" id="UP000033483">
    <property type="component" value="Unassembled WGS sequence"/>
</dbReference>
<keyword evidence="19" id="KW-1185">Reference proteome</keyword>
<evidence type="ECO:0000256" key="16">
    <source>
        <dbReference type="SAM" id="SignalP"/>
    </source>
</evidence>
<reference evidence="18 19" key="1">
    <citation type="submission" date="2015-03" db="EMBL/GenBank/DDBJ databases">
        <authorList>
            <person name="Radwan O."/>
            <person name="Al-Naeli F.A."/>
            <person name="Rendon G.A."/>
            <person name="Fields C."/>
        </authorList>
    </citation>
    <scope>NUCLEOTIDE SEQUENCE [LARGE SCALE GENOMIC DNA]</scope>
    <source>
        <strain evidence="18">CR-DP1</strain>
    </source>
</reference>
<comment type="similarity">
    <text evidence="4 15">Belongs to the peptidase M14 family.</text>
</comment>
<evidence type="ECO:0000313" key="19">
    <source>
        <dbReference type="Proteomes" id="UP000033483"/>
    </source>
</evidence>
<evidence type="ECO:0000256" key="10">
    <source>
        <dbReference type="ARBA" id="ARBA00023157"/>
    </source>
</evidence>
<accession>A0A0F4ZDQ3</accession>
<dbReference type="GO" id="GO:0005576">
    <property type="term" value="C:extracellular region"/>
    <property type="evidence" value="ECO:0007669"/>
    <property type="project" value="UniProtKB-SubCell"/>
</dbReference>
<protein>
    <recommendedName>
        <fullName evidence="13">Inactive metallocarboxypeptidase ECM14</fullName>
    </recommendedName>
    <alternativeName>
        <fullName evidence="14">Inactive metallocarboxypeptidase ecm14</fullName>
    </alternativeName>
</protein>
<evidence type="ECO:0000256" key="12">
    <source>
        <dbReference type="ARBA" id="ARBA00025210"/>
    </source>
</evidence>
<sequence>MRLNRALTLLATSVIATAAASGADSRIDSKSHRQSSALFSLLCGTPLKSLVGACNDHSSATASFHTRLASKYADHMLLRFNISSASEHDAFYSAIDTLLLDVWSVTKSHADVRVRAGHVKALMGLLPATLVDSHKVLSHDLSAHVSGTYPDKFKQLFQAQDAAAAAGYSDAHIERLATSDDLFFRDYQPLPVISKWMQLLQAMFPSYVRLVTIGHTYEGREITGLRVGQASNAAPTEPRKTILVTGGLHAREWISTSSVNYLAWTFVTRYGKDRVITKVLQSFDVVFVPVMNPDGFEYTWSTDRLWRKSRQPTPDEACRGLDLDHTFGFGWDGSSAAHTNPCSEGFAGTAPFEASESSQLAEWARNVTSDNSTRFIGLIDLHSYSQQVLYPYSYSCNVDPPNLENLEELAAGLTKAIRLADGEIYTVAPACEAVGTLSATSASASALGPRSETGGGSAIDWFYHEMGAHYSYQIKLQDTGIYGFLLPRDYIIPSGEEVLSAMKYFGDFLLGNNGIERFDVGGQKVMAADEAGNVEL</sequence>
<evidence type="ECO:0000256" key="9">
    <source>
        <dbReference type="ARBA" id="ARBA00022833"/>
    </source>
</evidence>
<comment type="caution">
    <text evidence="18">The sequence shown here is derived from an EMBL/GenBank/DDBJ whole genome shotgun (WGS) entry which is preliminary data.</text>
</comment>
<keyword evidence="11" id="KW-0961">Cell wall biogenesis/degradation</keyword>
<evidence type="ECO:0000256" key="4">
    <source>
        <dbReference type="ARBA" id="ARBA00005988"/>
    </source>
</evidence>
<keyword evidence="7" id="KW-0479">Metal-binding</keyword>
<feature type="domain" description="Peptidase M14" evidence="17">
    <location>
        <begin position="186"/>
        <end position="509"/>
    </location>
</feature>
<evidence type="ECO:0000256" key="1">
    <source>
        <dbReference type="ARBA" id="ARBA00001947"/>
    </source>
</evidence>
<dbReference type="Gene3D" id="3.40.630.10">
    <property type="entry name" value="Zn peptidases"/>
    <property type="match status" value="1"/>
</dbReference>
<dbReference type="SUPFAM" id="SSF53187">
    <property type="entry name" value="Zn-dependent exopeptidases"/>
    <property type="match status" value="1"/>
</dbReference>
<dbReference type="AlphaFoldDB" id="A0A0F4ZDQ3"/>
<dbReference type="InterPro" id="IPR000834">
    <property type="entry name" value="Peptidase_M14"/>
</dbReference>
<keyword evidence="5" id="KW-0964">Secreted</keyword>
<comment type="subcellular location">
    <subcellularLocation>
        <location evidence="3">Secreted</location>
    </subcellularLocation>
    <subcellularLocation>
        <location evidence="2">Vacuole</location>
    </subcellularLocation>
</comment>
<organism evidence="18 19">
    <name type="scientific">Thielaviopsis punctulata</name>
    <dbReference type="NCBI Taxonomy" id="72032"/>
    <lineage>
        <taxon>Eukaryota</taxon>
        <taxon>Fungi</taxon>
        <taxon>Dikarya</taxon>
        <taxon>Ascomycota</taxon>
        <taxon>Pezizomycotina</taxon>
        <taxon>Sordariomycetes</taxon>
        <taxon>Hypocreomycetidae</taxon>
        <taxon>Microascales</taxon>
        <taxon>Ceratocystidaceae</taxon>
        <taxon>Thielaviopsis</taxon>
    </lineage>
</organism>
<comment type="caution">
    <text evidence="15">Lacks conserved residue(s) required for the propagation of feature annotation.</text>
</comment>
<keyword evidence="8 16" id="KW-0732">Signal</keyword>
<keyword evidence="6" id="KW-0926">Vacuole</keyword>
<dbReference type="GO" id="GO:0006508">
    <property type="term" value="P:proteolysis"/>
    <property type="evidence" value="ECO:0007669"/>
    <property type="project" value="InterPro"/>
</dbReference>
<evidence type="ECO:0000256" key="14">
    <source>
        <dbReference type="ARBA" id="ARBA00026213"/>
    </source>
</evidence>
<evidence type="ECO:0000313" key="18">
    <source>
        <dbReference type="EMBL" id="KKA28028.1"/>
    </source>
</evidence>
<dbReference type="GO" id="GO:0004181">
    <property type="term" value="F:metallocarboxypeptidase activity"/>
    <property type="evidence" value="ECO:0007669"/>
    <property type="project" value="InterPro"/>
</dbReference>
<keyword evidence="10" id="KW-1015">Disulfide bond</keyword>
<comment type="cofactor">
    <cofactor evidence="1">
        <name>Zn(2+)</name>
        <dbReference type="ChEBI" id="CHEBI:29105"/>
    </cofactor>
</comment>
<dbReference type="PRINTS" id="PR00765">
    <property type="entry name" value="CRBOXYPTASEA"/>
</dbReference>
<gene>
    <name evidence="18" type="ORF">TD95_005030</name>
</gene>
<feature type="signal peptide" evidence="16">
    <location>
        <begin position="1"/>
        <end position="22"/>
    </location>
</feature>
<evidence type="ECO:0000259" key="17">
    <source>
        <dbReference type="PROSITE" id="PS52035"/>
    </source>
</evidence>
<feature type="chain" id="PRO_5002482404" description="Inactive metallocarboxypeptidase ECM14" evidence="16">
    <location>
        <begin position="23"/>
        <end position="536"/>
    </location>
</feature>
<dbReference type="Pfam" id="PF00246">
    <property type="entry name" value="Peptidase_M14"/>
    <property type="match status" value="1"/>
</dbReference>
<dbReference type="GO" id="GO:0005773">
    <property type="term" value="C:vacuole"/>
    <property type="evidence" value="ECO:0007669"/>
    <property type="project" value="UniProtKB-SubCell"/>
</dbReference>
<dbReference type="PANTHER" id="PTHR11705">
    <property type="entry name" value="PROTEASE FAMILY M14 CARBOXYPEPTIDASE A,B"/>
    <property type="match status" value="1"/>
</dbReference>
<dbReference type="GO" id="GO:0071555">
    <property type="term" value="P:cell wall organization"/>
    <property type="evidence" value="ECO:0007669"/>
    <property type="project" value="UniProtKB-KW"/>
</dbReference>
<evidence type="ECO:0000256" key="15">
    <source>
        <dbReference type="PROSITE-ProRule" id="PRU01379"/>
    </source>
</evidence>
<proteinExistence type="inferred from homology"/>
<evidence type="ECO:0000256" key="13">
    <source>
        <dbReference type="ARBA" id="ARBA00026187"/>
    </source>
</evidence>
<dbReference type="OrthoDB" id="3626597at2759"/>
<dbReference type="PROSITE" id="PS52035">
    <property type="entry name" value="PEPTIDASE_M14"/>
    <property type="match status" value="1"/>
</dbReference>
<evidence type="ECO:0000256" key="3">
    <source>
        <dbReference type="ARBA" id="ARBA00004613"/>
    </source>
</evidence>
<evidence type="ECO:0000256" key="11">
    <source>
        <dbReference type="ARBA" id="ARBA00023316"/>
    </source>
</evidence>
<evidence type="ECO:0000256" key="2">
    <source>
        <dbReference type="ARBA" id="ARBA00004116"/>
    </source>
</evidence>
<evidence type="ECO:0000256" key="8">
    <source>
        <dbReference type="ARBA" id="ARBA00022729"/>
    </source>
</evidence>
<dbReference type="FunFam" id="3.40.630.10:FF:000060">
    <property type="entry name" value="Putative metallocarboxypeptidase ecm14"/>
    <property type="match status" value="1"/>
</dbReference>
<comment type="function">
    <text evidence="12">Inactive carboxypeptidase that may play a role in cell wall organization and biogenesis.</text>
</comment>
<dbReference type="SMART" id="SM00631">
    <property type="entry name" value="Zn_pept"/>
    <property type="match status" value="1"/>
</dbReference>
<evidence type="ECO:0000256" key="6">
    <source>
        <dbReference type="ARBA" id="ARBA00022554"/>
    </source>
</evidence>
<dbReference type="GO" id="GO:0008270">
    <property type="term" value="F:zinc ion binding"/>
    <property type="evidence" value="ECO:0007669"/>
    <property type="project" value="InterPro"/>
</dbReference>
<name>A0A0F4ZDQ3_9PEZI</name>
<dbReference type="PANTHER" id="PTHR11705:SF147">
    <property type="entry name" value="INACTIVE METALLOCARBOXYPEPTIDASE ECM14"/>
    <property type="match status" value="1"/>
</dbReference>
<dbReference type="EMBL" id="LAEV01001458">
    <property type="protein sequence ID" value="KKA28028.1"/>
    <property type="molecule type" value="Genomic_DNA"/>
</dbReference>
<dbReference type="PROSITE" id="PS00132">
    <property type="entry name" value="CARBOXYPEPT_ZN_1"/>
    <property type="match status" value="1"/>
</dbReference>
<evidence type="ECO:0000256" key="5">
    <source>
        <dbReference type="ARBA" id="ARBA00022525"/>
    </source>
</evidence>
<dbReference type="CDD" id="cd03860">
    <property type="entry name" value="M14_CP_A-B_like"/>
    <property type="match status" value="1"/>
</dbReference>